<keyword evidence="3" id="KW-0238">DNA-binding</keyword>
<keyword evidence="4" id="KW-0804">Transcription</keyword>
<dbReference type="GO" id="GO:0000977">
    <property type="term" value="F:RNA polymerase II transcription regulatory region sequence-specific DNA binding"/>
    <property type="evidence" value="ECO:0007669"/>
    <property type="project" value="TreeGrafter"/>
</dbReference>
<dbReference type="EMBL" id="JAVRRL010000007">
    <property type="protein sequence ID" value="KAK5116679.1"/>
    <property type="molecule type" value="Genomic_DNA"/>
</dbReference>
<evidence type="ECO:0000256" key="1">
    <source>
        <dbReference type="ARBA" id="ARBA00004123"/>
    </source>
</evidence>
<evidence type="ECO:0000256" key="4">
    <source>
        <dbReference type="ARBA" id="ARBA00023163"/>
    </source>
</evidence>
<reference evidence="8" key="1">
    <citation type="submission" date="2023-08" db="EMBL/GenBank/DDBJ databases">
        <title>Black Yeasts Isolated from many extreme environments.</title>
        <authorList>
            <person name="Coleine C."/>
            <person name="Stajich J.E."/>
            <person name="Selbmann L."/>
        </authorList>
    </citation>
    <scope>NUCLEOTIDE SEQUENCE</scope>
    <source>
        <strain evidence="8">CCFEE 5401</strain>
    </source>
</reference>
<feature type="region of interest" description="Disordered" evidence="6">
    <location>
        <begin position="118"/>
        <end position="154"/>
    </location>
</feature>
<feature type="compositionally biased region" description="Low complexity" evidence="6">
    <location>
        <begin position="118"/>
        <end position="129"/>
    </location>
</feature>
<dbReference type="InterPro" id="IPR046347">
    <property type="entry name" value="bZIP_sf"/>
</dbReference>
<dbReference type="GO" id="GO:0005634">
    <property type="term" value="C:nucleus"/>
    <property type="evidence" value="ECO:0007669"/>
    <property type="project" value="UniProtKB-SubCell"/>
</dbReference>
<feature type="domain" description="BZIP" evidence="7">
    <location>
        <begin position="183"/>
        <end position="242"/>
    </location>
</feature>
<dbReference type="PANTHER" id="PTHR13044">
    <property type="entry name" value="ACTIVATING TRANSCRIPTION FACTOR ATF 4/5"/>
    <property type="match status" value="1"/>
</dbReference>
<dbReference type="SUPFAM" id="SSF57959">
    <property type="entry name" value="Leucine zipper domain"/>
    <property type="match status" value="1"/>
</dbReference>
<dbReference type="InterPro" id="IPR004827">
    <property type="entry name" value="bZIP"/>
</dbReference>
<keyword evidence="2" id="KW-0805">Transcription regulation</keyword>
<dbReference type="Pfam" id="PF07716">
    <property type="entry name" value="bZIP_2"/>
    <property type="match status" value="1"/>
</dbReference>
<keyword evidence="5" id="KW-0539">Nucleus</keyword>
<dbReference type="GO" id="GO:0001228">
    <property type="term" value="F:DNA-binding transcription activator activity, RNA polymerase II-specific"/>
    <property type="evidence" value="ECO:0007669"/>
    <property type="project" value="TreeGrafter"/>
</dbReference>
<dbReference type="PROSITE" id="PS00036">
    <property type="entry name" value="BZIP_BASIC"/>
    <property type="match status" value="1"/>
</dbReference>
<evidence type="ECO:0000256" key="2">
    <source>
        <dbReference type="ARBA" id="ARBA00023015"/>
    </source>
</evidence>
<dbReference type="PANTHER" id="PTHR13044:SF14">
    <property type="entry name" value="CRYPTOCEPHAL, ISOFORM A"/>
    <property type="match status" value="1"/>
</dbReference>
<feature type="region of interest" description="Disordered" evidence="6">
    <location>
        <begin position="244"/>
        <end position="280"/>
    </location>
</feature>
<evidence type="ECO:0000313" key="8">
    <source>
        <dbReference type="EMBL" id="KAK5116679.1"/>
    </source>
</evidence>
<evidence type="ECO:0000256" key="6">
    <source>
        <dbReference type="SAM" id="MobiDB-lite"/>
    </source>
</evidence>
<dbReference type="FunFam" id="1.20.5.170:FF:000075">
    <property type="entry name" value="BZIP transcription factor (MetR)"/>
    <property type="match status" value="1"/>
</dbReference>
<dbReference type="PROSITE" id="PS50217">
    <property type="entry name" value="BZIP"/>
    <property type="match status" value="1"/>
</dbReference>
<dbReference type="Proteomes" id="UP001310890">
    <property type="component" value="Unassembled WGS sequence"/>
</dbReference>
<name>A0AAN7TNE3_9PEZI</name>
<feature type="compositionally biased region" description="Basic and acidic residues" evidence="6">
    <location>
        <begin position="244"/>
        <end position="253"/>
    </location>
</feature>
<proteinExistence type="predicted"/>
<feature type="compositionally biased region" description="Basic and acidic residues" evidence="6">
    <location>
        <begin position="261"/>
        <end position="272"/>
    </location>
</feature>
<sequence length="280" mass="30510">MASYNGRRAPNVSQYLANLNTIPSPQDAAAQNAFGTGDDLDFLTNTEFFDFDTFDTNLDDFAASVPPSQGTEKPVPKPGNGVGAAGMKLHEPIQPIQPINTAPGPGYQFSEFQTYPTISTSPLSTLPSPATNLQGTYPPQPTHFSAGDKRTASQAGLPSHIHAMTASPLSPDMEDVSRYAAEEDKRRRNTAASARFRVKKKQKEQALEKHTREMQEKVSKLEGRVKELEMENKWLKELVVKKGGTEGMEKVEEVDGAGEAQDERSREGRDDGVGTEEVAA</sequence>
<evidence type="ECO:0000256" key="5">
    <source>
        <dbReference type="ARBA" id="ARBA00023242"/>
    </source>
</evidence>
<dbReference type="AlphaFoldDB" id="A0AAN7TNE3"/>
<dbReference type="CDD" id="cd14705">
    <property type="entry name" value="bZIP_Zip1"/>
    <property type="match status" value="1"/>
</dbReference>
<feature type="region of interest" description="Disordered" evidence="6">
    <location>
        <begin position="179"/>
        <end position="219"/>
    </location>
</feature>
<accession>A0AAN7TNE3</accession>
<feature type="compositionally biased region" description="Basic and acidic residues" evidence="6">
    <location>
        <begin position="203"/>
        <end position="219"/>
    </location>
</feature>
<protein>
    <recommendedName>
        <fullName evidence="7">BZIP domain-containing protein</fullName>
    </recommendedName>
</protein>
<evidence type="ECO:0000313" key="9">
    <source>
        <dbReference type="Proteomes" id="UP001310890"/>
    </source>
</evidence>
<comment type="subcellular location">
    <subcellularLocation>
        <location evidence="1">Nucleus</location>
    </subcellularLocation>
</comment>
<comment type="caution">
    <text evidence="8">The sequence shown here is derived from an EMBL/GenBank/DDBJ whole genome shotgun (WGS) entry which is preliminary data.</text>
</comment>
<gene>
    <name evidence="8" type="ORF">LTR62_007353</name>
</gene>
<dbReference type="Gene3D" id="1.20.5.170">
    <property type="match status" value="1"/>
</dbReference>
<organism evidence="8 9">
    <name type="scientific">Meristemomyces frigidus</name>
    <dbReference type="NCBI Taxonomy" id="1508187"/>
    <lineage>
        <taxon>Eukaryota</taxon>
        <taxon>Fungi</taxon>
        <taxon>Dikarya</taxon>
        <taxon>Ascomycota</taxon>
        <taxon>Pezizomycotina</taxon>
        <taxon>Dothideomycetes</taxon>
        <taxon>Dothideomycetidae</taxon>
        <taxon>Mycosphaerellales</taxon>
        <taxon>Teratosphaeriaceae</taxon>
        <taxon>Meristemomyces</taxon>
    </lineage>
</organism>
<evidence type="ECO:0000256" key="3">
    <source>
        <dbReference type="ARBA" id="ARBA00023125"/>
    </source>
</evidence>
<evidence type="ECO:0000259" key="7">
    <source>
        <dbReference type="PROSITE" id="PS50217"/>
    </source>
</evidence>